<name>A0ABN8IHF8_9NEOP</name>
<evidence type="ECO:0000313" key="3">
    <source>
        <dbReference type="Proteomes" id="UP000837857"/>
    </source>
</evidence>
<accession>A0ABN8IHF8</accession>
<feature type="region of interest" description="Disordered" evidence="1">
    <location>
        <begin position="79"/>
        <end position="100"/>
    </location>
</feature>
<sequence>MSGDNVATSARGSVSYADSRGAVACIVRIGKSDARNTVFALAYALHSIVGALSRHWPIPRDVTPRNEAVECGSGLRRWSRLSKSAARTPRPPPPPPRLHHVELQVLDTSPLNTDHV</sequence>
<gene>
    <name evidence="2" type="ORF">IPOD504_LOCUS9013</name>
</gene>
<feature type="non-terminal residue" evidence="2">
    <location>
        <position position="1"/>
    </location>
</feature>
<proteinExistence type="predicted"/>
<dbReference type="EMBL" id="OW152834">
    <property type="protein sequence ID" value="CAH2055687.1"/>
    <property type="molecule type" value="Genomic_DNA"/>
</dbReference>
<keyword evidence="3" id="KW-1185">Reference proteome</keyword>
<protein>
    <submittedName>
        <fullName evidence="2">Uncharacterized protein</fullName>
    </submittedName>
</protein>
<organism evidence="2 3">
    <name type="scientific">Iphiclides podalirius</name>
    <name type="common">scarce swallowtail</name>
    <dbReference type="NCBI Taxonomy" id="110791"/>
    <lineage>
        <taxon>Eukaryota</taxon>
        <taxon>Metazoa</taxon>
        <taxon>Ecdysozoa</taxon>
        <taxon>Arthropoda</taxon>
        <taxon>Hexapoda</taxon>
        <taxon>Insecta</taxon>
        <taxon>Pterygota</taxon>
        <taxon>Neoptera</taxon>
        <taxon>Endopterygota</taxon>
        <taxon>Lepidoptera</taxon>
        <taxon>Glossata</taxon>
        <taxon>Ditrysia</taxon>
        <taxon>Papilionoidea</taxon>
        <taxon>Papilionidae</taxon>
        <taxon>Papilioninae</taxon>
        <taxon>Iphiclides</taxon>
    </lineage>
</organism>
<dbReference type="Proteomes" id="UP000837857">
    <property type="component" value="Chromosome 22"/>
</dbReference>
<reference evidence="2" key="1">
    <citation type="submission" date="2022-03" db="EMBL/GenBank/DDBJ databases">
        <authorList>
            <person name="Martin H S."/>
        </authorList>
    </citation>
    <scope>NUCLEOTIDE SEQUENCE</scope>
</reference>
<evidence type="ECO:0000256" key="1">
    <source>
        <dbReference type="SAM" id="MobiDB-lite"/>
    </source>
</evidence>
<evidence type="ECO:0000313" key="2">
    <source>
        <dbReference type="EMBL" id="CAH2055687.1"/>
    </source>
</evidence>